<dbReference type="Pfam" id="PF00188">
    <property type="entry name" value="CAP"/>
    <property type="match status" value="1"/>
</dbReference>
<keyword evidence="4" id="KW-1185">Reference proteome</keyword>
<dbReference type="InterPro" id="IPR014044">
    <property type="entry name" value="CAP_dom"/>
</dbReference>
<dbReference type="CDD" id="cd05382">
    <property type="entry name" value="CAP_GAPR1-like"/>
    <property type="match status" value="1"/>
</dbReference>
<comment type="caution">
    <text evidence="3">The sequence shown here is derived from an EMBL/GenBank/DDBJ whole genome shotgun (WGS) entry which is preliminary data.</text>
</comment>
<reference evidence="3 4" key="1">
    <citation type="submission" date="2022-12" db="EMBL/GenBank/DDBJ databases">
        <title>Chromosome-level genome of Tegillarca granosa.</title>
        <authorList>
            <person name="Kim J."/>
        </authorList>
    </citation>
    <scope>NUCLEOTIDE SEQUENCE [LARGE SCALE GENOMIC DNA]</scope>
    <source>
        <strain evidence="3">Teg-2019</strain>
        <tissue evidence="3">Adductor muscle</tissue>
    </source>
</reference>
<feature type="compositionally biased region" description="Polar residues" evidence="1">
    <location>
        <begin position="30"/>
        <end position="51"/>
    </location>
</feature>
<dbReference type="InterPro" id="IPR018244">
    <property type="entry name" value="Allrgn_V5/Tpx1_CS"/>
</dbReference>
<protein>
    <recommendedName>
        <fullName evidence="2">SCP domain-containing protein</fullName>
    </recommendedName>
</protein>
<dbReference type="PANTHER" id="PTHR10334">
    <property type="entry name" value="CYSTEINE-RICH SECRETORY PROTEIN-RELATED"/>
    <property type="match status" value="1"/>
</dbReference>
<evidence type="ECO:0000256" key="1">
    <source>
        <dbReference type="SAM" id="MobiDB-lite"/>
    </source>
</evidence>
<dbReference type="InterPro" id="IPR034113">
    <property type="entry name" value="SCP_GAPR1-like"/>
</dbReference>
<dbReference type="Proteomes" id="UP001217089">
    <property type="component" value="Unassembled WGS sequence"/>
</dbReference>
<evidence type="ECO:0000313" key="4">
    <source>
        <dbReference type="Proteomes" id="UP001217089"/>
    </source>
</evidence>
<evidence type="ECO:0000313" key="3">
    <source>
        <dbReference type="EMBL" id="KAJ8321175.1"/>
    </source>
</evidence>
<evidence type="ECO:0000259" key="2">
    <source>
        <dbReference type="SMART" id="SM00198"/>
    </source>
</evidence>
<dbReference type="PROSITE" id="PS01009">
    <property type="entry name" value="CRISP_1"/>
    <property type="match status" value="1"/>
</dbReference>
<feature type="region of interest" description="Disordered" evidence="1">
    <location>
        <begin position="1"/>
        <end position="53"/>
    </location>
</feature>
<dbReference type="PRINTS" id="PR00837">
    <property type="entry name" value="V5TPXLIKE"/>
</dbReference>
<dbReference type="Gene3D" id="3.40.33.10">
    <property type="entry name" value="CAP"/>
    <property type="match status" value="1"/>
</dbReference>
<sequence>MGCGSSKTEETSGNAKEEVQEPIPQKQVRLPSNNPKENNTQNEKPSNNKTESGLEKFRLQCLERHNVLRKQHGAPPMKLVDEINEVAQKYAEHLGKTNKFEHSKGSGFGENLAGCTCKEGEFPEDMWYNEIKDYDFDNPGFSMNTGHFTQVVWKGSTELGIGIGYQKSGMCVVVANYREHGNMMGAFPQNVLPKQ</sequence>
<gene>
    <name evidence="3" type="ORF">KUTeg_001300</name>
</gene>
<dbReference type="EMBL" id="JARBDR010000135">
    <property type="protein sequence ID" value="KAJ8321175.1"/>
    <property type="molecule type" value="Genomic_DNA"/>
</dbReference>
<dbReference type="InterPro" id="IPR001283">
    <property type="entry name" value="CRISP-related"/>
</dbReference>
<feature type="compositionally biased region" description="Basic and acidic residues" evidence="1">
    <location>
        <begin position="7"/>
        <end position="19"/>
    </location>
</feature>
<dbReference type="SMART" id="SM00198">
    <property type="entry name" value="SCP"/>
    <property type="match status" value="1"/>
</dbReference>
<name>A0ABQ9FY68_TEGGR</name>
<accession>A0ABQ9FY68</accession>
<feature type="domain" description="SCP" evidence="2">
    <location>
        <begin position="56"/>
        <end position="185"/>
    </location>
</feature>
<proteinExistence type="predicted"/>
<dbReference type="InterPro" id="IPR035940">
    <property type="entry name" value="CAP_sf"/>
</dbReference>
<dbReference type="SUPFAM" id="SSF55797">
    <property type="entry name" value="PR-1-like"/>
    <property type="match status" value="1"/>
</dbReference>
<organism evidence="3 4">
    <name type="scientific">Tegillarca granosa</name>
    <name type="common">Malaysian cockle</name>
    <name type="synonym">Anadara granosa</name>
    <dbReference type="NCBI Taxonomy" id="220873"/>
    <lineage>
        <taxon>Eukaryota</taxon>
        <taxon>Metazoa</taxon>
        <taxon>Spiralia</taxon>
        <taxon>Lophotrochozoa</taxon>
        <taxon>Mollusca</taxon>
        <taxon>Bivalvia</taxon>
        <taxon>Autobranchia</taxon>
        <taxon>Pteriomorphia</taxon>
        <taxon>Arcoida</taxon>
        <taxon>Arcoidea</taxon>
        <taxon>Arcidae</taxon>
        <taxon>Tegillarca</taxon>
    </lineage>
</organism>